<organism evidence="10 11">
    <name type="scientific">Thermaerobacter marianensis (strain ATCC 700841 / DSM 12885 / JCM 10246 / 7p75a)</name>
    <dbReference type="NCBI Taxonomy" id="644966"/>
    <lineage>
        <taxon>Bacteria</taxon>
        <taxon>Bacillati</taxon>
        <taxon>Bacillota</taxon>
        <taxon>Clostridia</taxon>
        <taxon>Eubacteriales</taxon>
        <taxon>Clostridiales Family XVII. Incertae Sedis</taxon>
        <taxon>Thermaerobacter</taxon>
    </lineage>
</organism>
<feature type="transmembrane region" description="Helical" evidence="9">
    <location>
        <begin position="70"/>
        <end position="89"/>
    </location>
</feature>
<dbReference type="InterPro" id="IPR026033">
    <property type="entry name" value="Azg-like_bact_archaea"/>
</dbReference>
<dbReference type="GO" id="GO:0005345">
    <property type="term" value="F:purine nucleobase transmembrane transporter activity"/>
    <property type="evidence" value="ECO:0007669"/>
    <property type="project" value="TreeGrafter"/>
</dbReference>
<dbReference type="STRING" id="644966.Tmar_0792"/>
<feature type="transmembrane region" description="Helical" evidence="9">
    <location>
        <begin position="40"/>
        <end position="58"/>
    </location>
</feature>
<keyword evidence="11" id="KW-1185">Reference proteome</keyword>
<dbReference type="OrthoDB" id="9808458at2"/>
<evidence type="ECO:0000256" key="6">
    <source>
        <dbReference type="ARBA" id="ARBA00022989"/>
    </source>
</evidence>
<evidence type="ECO:0000256" key="1">
    <source>
        <dbReference type="ARBA" id="ARBA00004651"/>
    </source>
</evidence>
<feature type="transmembrane region" description="Helical" evidence="9">
    <location>
        <begin position="214"/>
        <end position="231"/>
    </location>
</feature>
<proteinExistence type="inferred from homology"/>
<keyword evidence="4 8" id="KW-1003">Cell membrane</keyword>
<dbReference type="GO" id="GO:0005886">
    <property type="term" value="C:plasma membrane"/>
    <property type="evidence" value="ECO:0007669"/>
    <property type="project" value="UniProtKB-SubCell"/>
</dbReference>
<feature type="transmembrane region" description="Helical" evidence="9">
    <location>
        <begin position="189"/>
        <end position="207"/>
    </location>
</feature>
<evidence type="ECO:0000256" key="8">
    <source>
        <dbReference type="PIRNR" id="PIRNR005353"/>
    </source>
</evidence>
<comment type="similarity">
    <text evidence="2 8">Belongs to the nucleobase:cation symporter-2 (NCS2) (TC 2.A.40) family. Azg-like subfamily.</text>
</comment>
<dbReference type="Pfam" id="PF00860">
    <property type="entry name" value="Xan_ur_permease"/>
    <property type="match status" value="1"/>
</dbReference>
<sequence>MSVAVRPQQGDAAPVPGRGGGWLDRFFAIQASGSDVRTEILAGITTFVTMAYILFVNPQILGAAGLDPNAVLMATALSSGVATLIMGLFARMPFALAPGMGLNAYFAFTVVLGQGIPWQTVLGAVFIDGLIFLILSLLPIRERILRDIPLNIRLATSTAIGLFIAFIGLRSAGLVVANEATLVGLGNVRSGPAMLALLGLVITALLMARRVKGAILWGVLITTVLGAFFRAPDASGAMQPLTHLPRSLSDVVRAPDFGVLAKVAGQLDLAGALQLGLLTVIFTFTFVDMFDTAGTLVGLGTRMGVIDEKTGAFPRVGRVLVSDALATMIGAGLGTSTVTTYVESAAGIGQGGRTGLTAVVTGLLFLLAVFFWPLAGVIPAAATAPALIIVGLLMMEPIRKLNLDDVTEALPAFLTVLGIPLTFSIATGMVLGIVSYVVLKLVTGRIREVSVTMWILAAVFIAHYAFQSGGA</sequence>
<dbReference type="InterPro" id="IPR006043">
    <property type="entry name" value="NCS2"/>
</dbReference>
<feature type="transmembrane region" description="Helical" evidence="9">
    <location>
        <begin position="94"/>
        <end position="112"/>
    </location>
</feature>
<dbReference type="Proteomes" id="UP000008915">
    <property type="component" value="Chromosome"/>
</dbReference>
<keyword evidence="5 8" id="KW-0812">Transmembrane</keyword>
<dbReference type="AlphaFoldDB" id="E6SIK1"/>
<dbReference type="InterPro" id="IPR045018">
    <property type="entry name" value="Azg-like"/>
</dbReference>
<name>E6SIK1_THEM7</name>
<dbReference type="eggNOG" id="COG2252">
    <property type="taxonomic scope" value="Bacteria"/>
</dbReference>
<feature type="transmembrane region" description="Helical" evidence="9">
    <location>
        <begin position="118"/>
        <end position="138"/>
    </location>
</feature>
<evidence type="ECO:0000256" key="9">
    <source>
        <dbReference type="SAM" id="Phobius"/>
    </source>
</evidence>
<feature type="transmembrane region" description="Helical" evidence="9">
    <location>
        <begin position="363"/>
        <end position="393"/>
    </location>
</feature>
<keyword evidence="7 8" id="KW-0472">Membrane</keyword>
<feature type="transmembrane region" description="Helical" evidence="9">
    <location>
        <begin position="449"/>
        <end position="466"/>
    </location>
</feature>
<dbReference type="PIRSF" id="PIRSF005353">
    <property type="entry name" value="PbuG"/>
    <property type="match status" value="1"/>
</dbReference>
<evidence type="ECO:0000313" key="11">
    <source>
        <dbReference type="Proteomes" id="UP000008915"/>
    </source>
</evidence>
<feature type="transmembrane region" description="Helical" evidence="9">
    <location>
        <begin position="150"/>
        <end position="169"/>
    </location>
</feature>
<evidence type="ECO:0000256" key="7">
    <source>
        <dbReference type="ARBA" id="ARBA00023136"/>
    </source>
</evidence>
<feature type="transmembrane region" description="Helical" evidence="9">
    <location>
        <begin position="413"/>
        <end position="437"/>
    </location>
</feature>
<accession>E6SIK1</accession>
<dbReference type="RefSeq" id="WP_013495212.1">
    <property type="nucleotide sequence ID" value="NC_014831.1"/>
</dbReference>
<dbReference type="PANTHER" id="PTHR43337:SF1">
    <property type="entry name" value="XANTHINE_URACIL PERMEASE C887.17-RELATED"/>
    <property type="match status" value="1"/>
</dbReference>
<reference evidence="10 11" key="1">
    <citation type="journal article" date="2010" name="Stand. Genomic Sci.">
        <title>Complete genome sequence of Thermaerobacter marianensis type strain (7p75a).</title>
        <authorList>
            <person name="Han C."/>
            <person name="Gu W."/>
            <person name="Zhang X."/>
            <person name="Lapidus A."/>
            <person name="Nolan M."/>
            <person name="Copeland A."/>
            <person name="Lucas S."/>
            <person name="Del Rio T.G."/>
            <person name="Tice H."/>
            <person name="Cheng J.F."/>
            <person name="Tapia R."/>
            <person name="Goodwin L."/>
            <person name="Pitluck S."/>
            <person name="Pagani I."/>
            <person name="Ivanova N."/>
            <person name="Mavromatis K."/>
            <person name="Mikhailova N."/>
            <person name="Pati A."/>
            <person name="Chen A."/>
            <person name="Palaniappan K."/>
            <person name="Land M."/>
            <person name="Hauser L."/>
            <person name="Chang Y.J."/>
            <person name="Jeffries C.D."/>
            <person name="Schneider S."/>
            <person name="Rohde M."/>
            <person name="Goker M."/>
            <person name="Pukall R."/>
            <person name="Woyke T."/>
            <person name="Bristow J."/>
            <person name="Eisen J.A."/>
            <person name="Markowitz V."/>
            <person name="Hugenholtz P."/>
            <person name="Kyrpides N.C."/>
            <person name="Klenk H.P."/>
            <person name="Detter J.C."/>
        </authorList>
    </citation>
    <scope>NUCLEOTIDE SEQUENCE [LARGE SCALE GENOMIC DNA]</scope>
    <source>
        <strain evidence="11">ATCC 700841 / DSM 12885 / JCM 10246 / 7p75a</strain>
    </source>
</reference>
<protein>
    <submittedName>
        <fullName evidence="10">Xanthine/uracil/vitamin C permease</fullName>
    </submittedName>
</protein>
<keyword evidence="3 8" id="KW-0813">Transport</keyword>
<dbReference type="EMBL" id="CP002344">
    <property type="protein sequence ID" value="ADU50907.1"/>
    <property type="molecule type" value="Genomic_DNA"/>
</dbReference>
<gene>
    <name evidence="10" type="ordered locus">Tmar_0792</name>
</gene>
<evidence type="ECO:0000313" key="10">
    <source>
        <dbReference type="EMBL" id="ADU50907.1"/>
    </source>
</evidence>
<keyword evidence="6 8" id="KW-1133">Transmembrane helix</keyword>
<reference evidence="11" key="2">
    <citation type="journal article" date="2010" name="Stand. Genomic Sci.">
        <title>Complete genome sequence of Thermaerobacter marianensis type strain (7p75aT).</title>
        <authorList>
            <person name="Han C."/>
            <person name="Gu W."/>
            <person name="Zhang X."/>
            <person name="Lapidus A."/>
            <person name="Nolan M."/>
            <person name="Copeland A."/>
            <person name="Lucas S."/>
            <person name="Glavina Del Rio T."/>
            <person name="Tice H."/>
            <person name="Cheng J."/>
            <person name="Tapia R."/>
            <person name="Goodwin L."/>
            <person name="Pitluck S."/>
            <person name="Pagani I."/>
            <person name="Ivanova N."/>
            <person name="Mavromatis K."/>
            <person name="Mikhailova N."/>
            <person name="Pati A."/>
            <person name="Chen A."/>
            <person name="Palaniappan K."/>
            <person name="Land M."/>
            <person name="Hauser L."/>
            <person name="Chang Y."/>
            <person name="Jeffries C."/>
            <person name="Schneider S."/>
            <person name="Rohde M."/>
            <person name="Goker M."/>
            <person name="Pukall R."/>
            <person name="Woyke T."/>
            <person name="Bristow J."/>
            <person name="Eisen J."/>
            <person name="Markowitz V."/>
            <person name="Hugenholtz P."/>
            <person name="Kyrpides N."/>
            <person name="Klenk H."/>
            <person name="Detter J."/>
        </authorList>
    </citation>
    <scope>NUCLEOTIDE SEQUENCE [LARGE SCALE GENOMIC DNA]</scope>
    <source>
        <strain evidence="11">ATCC 700841 / DSM 12885 / JCM 10246 / 7p75a</strain>
    </source>
</reference>
<dbReference type="HOGENOM" id="CLU_024508_0_1_9"/>
<dbReference type="PANTHER" id="PTHR43337">
    <property type="entry name" value="XANTHINE/URACIL PERMEASE C887.17-RELATED"/>
    <property type="match status" value="1"/>
</dbReference>
<evidence type="ECO:0000256" key="2">
    <source>
        <dbReference type="ARBA" id="ARBA00005697"/>
    </source>
</evidence>
<evidence type="ECO:0000256" key="4">
    <source>
        <dbReference type="ARBA" id="ARBA00022475"/>
    </source>
</evidence>
<comment type="subcellular location">
    <subcellularLocation>
        <location evidence="1 8">Cell membrane</location>
        <topology evidence="1 8">Multi-pass membrane protein</topology>
    </subcellularLocation>
</comment>
<evidence type="ECO:0000256" key="3">
    <source>
        <dbReference type="ARBA" id="ARBA00022448"/>
    </source>
</evidence>
<evidence type="ECO:0000256" key="5">
    <source>
        <dbReference type="ARBA" id="ARBA00022692"/>
    </source>
</evidence>
<dbReference type="KEGG" id="tmr:Tmar_0792"/>